<proteinExistence type="predicted"/>
<evidence type="ECO:0000313" key="1">
    <source>
        <dbReference type="EMBL" id="KYC47435.1"/>
    </source>
</evidence>
<gene>
    <name evidence="1" type="ORF">APG11_01126</name>
</gene>
<dbReference type="EMBL" id="LNGF01000023">
    <property type="protein sequence ID" value="KYC47435.1"/>
    <property type="molecule type" value="Genomic_DNA"/>
</dbReference>
<organism evidence="1 2">
    <name type="scientific">Candidatus Methanofastidiosum methylothiophilum</name>
    <dbReference type="NCBI Taxonomy" id="1705564"/>
    <lineage>
        <taxon>Archaea</taxon>
        <taxon>Methanobacteriati</taxon>
        <taxon>Methanobacteriota</taxon>
        <taxon>Stenosarchaea group</taxon>
        <taxon>Candidatus Methanofastidiosia</taxon>
        <taxon>Candidatus Methanofastidiosales</taxon>
        <taxon>Candidatus Methanofastidiosaceae</taxon>
        <taxon>Candidatus Methanofastidiosum</taxon>
    </lineage>
</organism>
<name>A0A150IRF9_9EURY</name>
<protein>
    <submittedName>
        <fullName evidence="1">Uncharacterized protein</fullName>
    </submittedName>
</protein>
<sequence>MWSVVTLKVGENCKLRQEASTLANELRQPLKLHNRERMYFFTSAGLDWNCSEIVTSGRIFVLTLNRASAVKVEDSEQNFLLPQNIVAITEESV</sequence>
<dbReference type="Proteomes" id="UP000091929">
    <property type="component" value="Unassembled WGS sequence"/>
</dbReference>
<reference evidence="1 2" key="1">
    <citation type="journal article" date="2016" name="ISME J.">
        <title>Chasing the elusive Euryarchaeota class WSA2: genomes reveal a uniquely fastidious methyl-reducing methanogen.</title>
        <authorList>
            <person name="Nobu M.K."/>
            <person name="Narihiro T."/>
            <person name="Kuroda K."/>
            <person name="Mei R."/>
            <person name="Liu W.T."/>
        </authorList>
    </citation>
    <scope>NUCLEOTIDE SEQUENCE [LARGE SCALE GENOMIC DNA]</scope>
    <source>
        <strain evidence="1">B15fssc0709_Meth_Bin003</strain>
    </source>
</reference>
<comment type="caution">
    <text evidence="1">The sequence shown here is derived from an EMBL/GenBank/DDBJ whole genome shotgun (WGS) entry which is preliminary data.</text>
</comment>
<dbReference type="AlphaFoldDB" id="A0A150IRF9"/>
<evidence type="ECO:0000313" key="2">
    <source>
        <dbReference type="Proteomes" id="UP000091929"/>
    </source>
</evidence>
<accession>A0A150IRF9</accession>